<dbReference type="AlphaFoldDB" id="A0A7M1B8T8"/>
<keyword evidence="2" id="KW-1185">Reference proteome</keyword>
<name>A0A7M1B8T8_9BACT</name>
<proteinExistence type="predicted"/>
<reference evidence="1 2" key="1">
    <citation type="submission" date="2019-07" db="EMBL/GenBank/DDBJ databases">
        <title>Sulfurimonas paralvinellae sp. nov., a novel mesophilic, hydrogen- and sulfur-oxidizing chemolithoautotroph within the Epsilonproteo- bacteria isolated from a deep-sea hydrothermal vent polychaete nest, reclassification of Thiomicrospira denitrificans as Sulfurimonas denitrificans comb. nov. and emended description of the genus Sulfurimonas.</title>
        <authorList>
            <person name="Wang S."/>
            <person name="Jiang L."/>
            <person name="Shao Z."/>
        </authorList>
    </citation>
    <scope>NUCLEOTIDE SEQUENCE [LARGE SCALE GENOMIC DNA]</scope>
    <source>
        <strain evidence="1 2">GO25</strain>
    </source>
</reference>
<dbReference type="InterPro" id="IPR024078">
    <property type="entry name" value="LmbE-like_dom_sf"/>
</dbReference>
<evidence type="ECO:0000313" key="1">
    <source>
        <dbReference type="EMBL" id="QOP46124.1"/>
    </source>
</evidence>
<dbReference type="Proteomes" id="UP000593580">
    <property type="component" value="Chromosome"/>
</dbReference>
<dbReference type="KEGG" id="spal:FM071_07405"/>
<dbReference type="Gene3D" id="3.40.50.10320">
    <property type="entry name" value="LmbE-like"/>
    <property type="match status" value="1"/>
</dbReference>
<gene>
    <name evidence="1" type="ORF">FM071_07405</name>
</gene>
<protein>
    <recommendedName>
        <fullName evidence="3">PIG-L family deacetylase</fullName>
    </recommendedName>
</protein>
<dbReference type="RefSeq" id="WP_193110291.1">
    <property type="nucleotide sequence ID" value="NZ_CP041406.1"/>
</dbReference>
<dbReference type="Pfam" id="PF02585">
    <property type="entry name" value="PIG-L"/>
    <property type="match status" value="1"/>
</dbReference>
<dbReference type="InterPro" id="IPR003737">
    <property type="entry name" value="GlcNAc_PI_deacetylase-related"/>
</dbReference>
<evidence type="ECO:0000313" key="2">
    <source>
        <dbReference type="Proteomes" id="UP000593580"/>
    </source>
</evidence>
<evidence type="ECO:0008006" key="3">
    <source>
        <dbReference type="Google" id="ProtNLM"/>
    </source>
</evidence>
<sequence>MFYIIFLFVLFYLVIIVKRAKQYKYNTKEDYLYDLEKNFIQNINLNDKIHLTNDKYDTLFLQIKIKPSFFSYFIQPCITINGVKHFFEYGAAGIRYVNFSHAGETTEIKGNISLQSKSARLYGYKNNIDLENDTILILAPHADDAELAAFGLYKSAKNVTIVTITAGESGVCNYCDLYKNNKEKSALKKGSLRTFDALTVPMLGNIPYTNSLTLGYFGSSLQKMAENPRQAVKSKIDTIENMEPFRKVSHAKVKLDNNVLPTYTSLLKDLNDLITQLNPNIIITPHSQIDSHADHKQTTYAVRNILKRTHKKIKFLLYTNHLVKSEIYPLGDIHSAVTLPPNSKKFDFDSIYSFALDEELQIDKLFALEAIHDLKDSTIQISLKKSLIHLKKMFMRVITGKDKSYFRRAVRANELFFISDKPL</sequence>
<dbReference type="SUPFAM" id="SSF102588">
    <property type="entry name" value="LmbE-like"/>
    <property type="match status" value="1"/>
</dbReference>
<dbReference type="EMBL" id="CP041406">
    <property type="protein sequence ID" value="QOP46124.1"/>
    <property type="molecule type" value="Genomic_DNA"/>
</dbReference>
<organism evidence="1 2">
    <name type="scientific">Sulfurimonas paralvinellae</name>
    <dbReference type="NCBI Taxonomy" id="317658"/>
    <lineage>
        <taxon>Bacteria</taxon>
        <taxon>Pseudomonadati</taxon>
        <taxon>Campylobacterota</taxon>
        <taxon>Epsilonproteobacteria</taxon>
        <taxon>Campylobacterales</taxon>
        <taxon>Sulfurimonadaceae</taxon>
        <taxon>Sulfurimonas</taxon>
    </lineage>
</organism>
<accession>A0A7M1B8T8</accession>